<dbReference type="GO" id="GO:0016787">
    <property type="term" value="F:hydrolase activity"/>
    <property type="evidence" value="ECO:0007669"/>
    <property type="project" value="UniProtKB-KW"/>
</dbReference>
<dbReference type="EC" id="3.4.11.5" evidence="3 7"/>
<keyword evidence="7" id="KW-0031">Aminopeptidase</keyword>
<evidence type="ECO:0000256" key="1">
    <source>
        <dbReference type="ARBA" id="ARBA00001585"/>
    </source>
</evidence>
<evidence type="ECO:0000256" key="5">
    <source>
        <dbReference type="ARBA" id="ARBA00022801"/>
    </source>
</evidence>
<comment type="catalytic activity">
    <reaction evidence="1 7">
        <text>Release of N-terminal proline from a peptide.</text>
        <dbReference type="EC" id="3.4.11.5"/>
    </reaction>
</comment>
<keyword evidence="7" id="KW-0645">Protease</keyword>
<dbReference type="InterPro" id="IPR050266">
    <property type="entry name" value="AB_hydrolase_sf"/>
</dbReference>
<dbReference type="InterPro" id="IPR002410">
    <property type="entry name" value="Peptidase_S33"/>
</dbReference>
<protein>
    <recommendedName>
        <fullName evidence="4 7">Proline iminopeptidase</fullName>
        <shortName evidence="7">PIP</shortName>
        <ecNumber evidence="3 7">3.4.11.5</ecNumber>
    </recommendedName>
    <alternativeName>
        <fullName evidence="6 7">Prolyl aminopeptidase</fullName>
    </alternativeName>
</protein>
<dbReference type="RefSeq" id="WP_382359221.1">
    <property type="nucleotide sequence ID" value="NZ_JBHTGR010000031.1"/>
</dbReference>
<dbReference type="NCBIfam" id="TIGR01250">
    <property type="entry name" value="pro_imino_pep_2"/>
    <property type="match status" value="1"/>
</dbReference>
<reference evidence="10" key="1">
    <citation type="journal article" date="2019" name="Int. J. Syst. Evol. Microbiol.">
        <title>The Global Catalogue of Microorganisms (GCM) 10K type strain sequencing project: providing services to taxonomists for standard genome sequencing and annotation.</title>
        <authorList>
            <consortium name="The Broad Institute Genomics Platform"/>
            <consortium name="The Broad Institute Genome Sequencing Center for Infectious Disease"/>
            <person name="Wu L."/>
            <person name="Ma J."/>
        </authorList>
    </citation>
    <scope>NUCLEOTIDE SEQUENCE [LARGE SCALE GENOMIC DNA]</scope>
    <source>
        <strain evidence="10">JCM 30234</strain>
    </source>
</reference>
<dbReference type="InterPro" id="IPR000073">
    <property type="entry name" value="AB_hydrolase_1"/>
</dbReference>
<feature type="domain" description="AB hydrolase-1" evidence="8">
    <location>
        <begin position="28"/>
        <end position="276"/>
    </location>
</feature>
<comment type="function">
    <text evidence="7">Releases the N-terminal proline from various substrates.</text>
</comment>
<evidence type="ECO:0000256" key="4">
    <source>
        <dbReference type="ARBA" id="ARBA00021843"/>
    </source>
</evidence>
<dbReference type="PRINTS" id="PR00793">
    <property type="entry name" value="PROAMNOPTASE"/>
</dbReference>
<evidence type="ECO:0000256" key="2">
    <source>
        <dbReference type="ARBA" id="ARBA00010088"/>
    </source>
</evidence>
<dbReference type="PANTHER" id="PTHR43798:SF31">
    <property type="entry name" value="AB HYDROLASE SUPERFAMILY PROTEIN YCLE"/>
    <property type="match status" value="1"/>
</dbReference>
<dbReference type="InterPro" id="IPR029058">
    <property type="entry name" value="AB_hydrolase_fold"/>
</dbReference>
<name>A0ABW2UUF6_9BACI</name>
<proteinExistence type="inferred from homology"/>
<dbReference type="Gene3D" id="3.40.50.1820">
    <property type="entry name" value="alpha/beta hydrolase"/>
    <property type="match status" value="1"/>
</dbReference>
<dbReference type="Pfam" id="PF00561">
    <property type="entry name" value="Abhydrolase_1"/>
    <property type="match status" value="1"/>
</dbReference>
<keyword evidence="10" id="KW-1185">Reference proteome</keyword>
<comment type="caution">
    <text evidence="9">The sequence shown here is derived from an EMBL/GenBank/DDBJ whole genome shotgun (WGS) entry which is preliminary data.</text>
</comment>
<evidence type="ECO:0000256" key="7">
    <source>
        <dbReference type="PIRNR" id="PIRNR005539"/>
    </source>
</evidence>
<dbReference type="Proteomes" id="UP001596620">
    <property type="component" value="Unassembled WGS sequence"/>
</dbReference>
<comment type="similarity">
    <text evidence="2 7">Belongs to the peptidase S33 family.</text>
</comment>
<organism evidence="9 10">
    <name type="scientific">Lentibacillus kimchii</name>
    <dbReference type="NCBI Taxonomy" id="1542911"/>
    <lineage>
        <taxon>Bacteria</taxon>
        <taxon>Bacillati</taxon>
        <taxon>Bacillota</taxon>
        <taxon>Bacilli</taxon>
        <taxon>Bacillales</taxon>
        <taxon>Bacillaceae</taxon>
        <taxon>Lentibacillus</taxon>
    </lineage>
</organism>
<dbReference type="EMBL" id="JBHTGR010000031">
    <property type="protein sequence ID" value="MFC7747481.1"/>
    <property type="molecule type" value="Genomic_DNA"/>
</dbReference>
<evidence type="ECO:0000313" key="9">
    <source>
        <dbReference type="EMBL" id="MFC7747481.1"/>
    </source>
</evidence>
<accession>A0ABW2UUF6</accession>
<dbReference type="PANTHER" id="PTHR43798">
    <property type="entry name" value="MONOACYLGLYCEROL LIPASE"/>
    <property type="match status" value="1"/>
</dbReference>
<evidence type="ECO:0000256" key="6">
    <source>
        <dbReference type="ARBA" id="ARBA00029605"/>
    </source>
</evidence>
<dbReference type="SUPFAM" id="SSF53474">
    <property type="entry name" value="alpha/beta-Hydrolases"/>
    <property type="match status" value="1"/>
</dbReference>
<gene>
    <name evidence="9" type="ORF">ACFQU8_09595</name>
</gene>
<keyword evidence="5 7" id="KW-0378">Hydrolase</keyword>
<dbReference type="PIRSF" id="PIRSF005539">
    <property type="entry name" value="Pept_S33_TRI_F1"/>
    <property type="match status" value="1"/>
</dbReference>
<evidence type="ECO:0000256" key="3">
    <source>
        <dbReference type="ARBA" id="ARBA00012568"/>
    </source>
</evidence>
<sequence length="296" mass="33886">MSGKTTIVPISGGYHVWTRRVGEGPIKVLLLHGGPGATHEYFENFADYLPPEGIEVYFYDQLGSYFSDQPDDTSLWNIERFREEVEEVRQYLGLEQFYILGSSWGGILGMEYALKYGDHLAGLVISNMTASIPSYVEYLNVLRNQLPQHLIDTLNKYEAAGDYSAPEYEEIIHEHLDKQHVCRLDPWPSAVERGFGRTNEDIYNTMQGANEFVFTGTLKDWDRWDSLKNITTPTLMIVGRHDTMSVSDIEEMGRRIPHSRVGICEQGSHLSMWDDPEAYFSHLIQFLKDVNAGEFE</sequence>
<evidence type="ECO:0000259" key="8">
    <source>
        <dbReference type="Pfam" id="PF00561"/>
    </source>
</evidence>
<evidence type="ECO:0000313" key="10">
    <source>
        <dbReference type="Proteomes" id="UP001596620"/>
    </source>
</evidence>
<dbReference type="InterPro" id="IPR005945">
    <property type="entry name" value="Pro_imino_pep"/>
</dbReference>